<evidence type="ECO:0000313" key="2">
    <source>
        <dbReference type="WBParaSite" id="PS1159_v2.g4690.t1"/>
    </source>
</evidence>
<accession>A0AC35GGE0</accession>
<organism evidence="1 2">
    <name type="scientific">Panagrolaimus sp. PS1159</name>
    <dbReference type="NCBI Taxonomy" id="55785"/>
    <lineage>
        <taxon>Eukaryota</taxon>
        <taxon>Metazoa</taxon>
        <taxon>Ecdysozoa</taxon>
        <taxon>Nematoda</taxon>
        <taxon>Chromadorea</taxon>
        <taxon>Rhabditida</taxon>
        <taxon>Tylenchina</taxon>
        <taxon>Panagrolaimomorpha</taxon>
        <taxon>Panagrolaimoidea</taxon>
        <taxon>Panagrolaimidae</taxon>
        <taxon>Panagrolaimus</taxon>
    </lineage>
</organism>
<evidence type="ECO:0000313" key="1">
    <source>
        <dbReference type="Proteomes" id="UP000887580"/>
    </source>
</evidence>
<dbReference type="WBParaSite" id="PS1159_v2.g4690.t1">
    <property type="protein sequence ID" value="PS1159_v2.g4690.t1"/>
    <property type="gene ID" value="PS1159_v2.g4690"/>
</dbReference>
<dbReference type="Proteomes" id="UP000887580">
    <property type="component" value="Unplaced"/>
</dbReference>
<proteinExistence type="predicted"/>
<name>A0AC35GGE0_9BILA</name>
<sequence>MNDIFYGNDANEYEKYLPSVAEEIKEDENSVATNENTDNSETSQDTTGTYSNEDNSVMTNEIYTNGENSKDTFNPEPSNAFFYNYSDPQQSFMDEIFCDNGENC</sequence>
<reference evidence="2" key="1">
    <citation type="submission" date="2022-11" db="UniProtKB">
        <authorList>
            <consortium name="WormBaseParasite"/>
        </authorList>
    </citation>
    <scope>IDENTIFICATION</scope>
</reference>
<protein>
    <submittedName>
        <fullName evidence="2">Uncharacterized protein</fullName>
    </submittedName>
</protein>